<dbReference type="InterPro" id="IPR012338">
    <property type="entry name" value="Beta-lactam/transpept-like"/>
</dbReference>
<protein>
    <submittedName>
        <fullName evidence="5">Penicillin-binding transpeptidase domain-containing protein</fullName>
    </submittedName>
</protein>
<dbReference type="Pfam" id="PF00905">
    <property type="entry name" value="Transpeptidase"/>
    <property type="match status" value="2"/>
</dbReference>
<dbReference type="Proteomes" id="UP001324287">
    <property type="component" value="Chromosome"/>
</dbReference>
<feature type="region of interest" description="Disordered" evidence="3">
    <location>
        <begin position="202"/>
        <end position="266"/>
    </location>
</feature>
<dbReference type="InterPro" id="IPR050396">
    <property type="entry name" value="Glycosyltr_51/Transpeptidase"/>
</dbReference>
<organism evidence="5 6">
    <name type="scientific">Blastococcus brunescens</name>
    <dbReference type="NCBI Taxonomy" id="1564165"/>
    <lineage>
        <taxon>Bacteria</taxon>
        <taxon>Bacillati</taxon>
        <taxon>Actinomycetota</taxon>
        <taxon>Actinomycetes</taxon>
        <taxon>Geodermatophilales</taxon>
        <taxon>Geodermatophilaceae</taxon>
        <taxon>Blastococcus</taxon>
    </lineage>
</organism>
<gene>
    <name evidence="5" type="ORF">U6N30_27530</name>
</gene>
<feature type="compositionally biased region" description="Basic and acidic residues" evidence="3">
    <location>
        <begin position="220"/>
        <end position="242"/>
    </location>
</feature>
<evidence type="ECO:0000256" key="1">
    <source>
        <dbReference type="ARBA" id="ARBA00022676"/>
    </source>
</evidence>
<proteinExistence type="predicted"/>
<feature type="compositionally biased region" description="Low complexity" evidence="3">
    <location>
        <begin position="336"/>
        <end position="348"/>
    </location>
</feature>
<dbReference type="RefSeq" id="WP_324274772.1">
    <property type="nucleotide sequence ID" value="NZ_CP141261.1"/>
</dbReference>
<keyword evidence="6" id="KW-1185">Reference proteome</keyword>
<feature type="compositionally biased region" description="Gly residues" evidence="3">
    <location>
        <begin position="443"/>
        <end position="456"/>
    </location>
</feature>
<dbReference type="Gene3D" id="3.40.710.10">
    <property type="entry name" value="DD-peptidase/beta-lactamase superfamily"/>
    <property type="match status" value="2"/>
</dbReference>
<dbReference type="PANTHER" id="PTHR32282">
    <property type="entry name" value="BINDING PROTEIN TRANSPEPTIDASE, PUTATIVE-RELATED"/>
    <property type="match status" value="1"/>
</dbReference>
<reference evidence="5 6" key="1">
    <citation type="submission" date="2023-12" db="EMBL/GenBank/DDBJ databases">
        <title>Blastococcus brunescens sp. nov., an actonobacterium isolated from sandstone collected in sahara desert.</title>
        <authorList>
            <person name="Gtari M."/>
            <person name="Ghodhbane F."/>
        </authorList>
    </citation>
    <scope>NUCLEOTIDE SEQUENCE [LARGE SCALE GENOMIC DNA]</scope>
    <source>
        <strain evidence="5 6">BMG 8361</strain>
    </source>
</reference>
<sequence length="497" mass="53358">MQQYLVQTLGISQHELETGGLTIRTTLEPELQRAGDAAVLNTLPLDDPRVATFNAVQPGTGHLLALSMNRTFGYDVDDPTQESYNLNVAPSRGAGSTYKVFVAAAALARGFSDSFTLTAPSPYRSRVYKEAGGPYEVENAGRYRATLDLTTALYQSSNTYFVALEDALGSVEEPVRMAERMGLYQFGQADLAQEVIDENRGRSPWVPTRRAPRAGQRVLDAGRERHAVRRPAGDRDPGPRREAARRRRRPAGADGRQLHPEAIPPGVATTLNQMLRKDVEPGNPGQTAPAAYVRGHQIAGKTGTAQGNVSVSFVGYTPEIAASVMVFDPKRNRDVGGSAAARARPSGGTRWRRSCRRGAAATSRRRTRRWSTATPSRCPAAVRRQTASACWRRPASRARRCGSTATSRPARSSAPARPEGARRARRGGHDPGQQRSGLRRAGPGTGTGTGTGGPGTSGSPDLPEPPPPEPPPAEPPVGPATPPWAEDLPDWVPLPRD</sequence>
<feature type="compositionally biased region" description="Low complexity" evidence="3">
    <location>
        <begin position="402"/>
        <end position="418"/>
    </location>
</feature>
<feature type="domain" description="Penicillin-binding protein transpeptidase" evidence="4">
    <location>
        <begin position="53"/>
        <end position="197"/>
    </location>
</feature>
<dbReference type="SUPFAM" id="SSF56601">
    <property type="entry name" value="beta-lactamase/transpeptidase-like"/>
    <property type="match status" value="1"/>
</dbReference>
<dbReference type="EMBL" id="CP141261">
    <property type="protein sequence ID" value="WRL63437.1"/>
    <property type="molecule type" value="Genomic_DNA"/>
</dbReference>
<evidence type="ECO:0000256" key="2">
    <source>
        <dbReference type="ARBA" id="ARBA00022679"/>
    </source>
</evidence>
<keyword evidence="1" id="KW-0328">Glycosyltransferase</keyword>
<feature type="domain" description="Penicillin-binding protein transpeptidase" evidence="4">
    <location>
        <begin position="257"/>
        <end position="341"/>
    </location>
</feature>
<evidence type="ECO:0000256" key="3">
    <source>
        <dbReference type="SAM" id="MobiDB-lite"/>
    </source>
</evidence>
<keyword evidence="2" id="KW-0808">Transferase</keyword>
<dbReference type="InterPro" id="IPR001460">
    <property type="entry name" value="PCN-bd_Tpept"/>
</dbReference>
<accession>A0ABZ1AZ85</accession>
<evidence type="ECO:0000259" key="4">
    <source>
        <dbReference type="Pfam" id="PF00905"/>
    </source>
</evidence>
<dbReference type="PANTHER" id="PTHR32282:SF33">
    <property type="entry name" value="PEPTIDOGLYCAN GLYCOSYLTRANSFERASE"/>
    <property type="match status" value="1"/>
</dbReference>
<evidence type="ECO:0000313" key="6">
    <source>
        <dbReference type="Proteomes" id="UP001324287"/>
    </source>
</evidence>
<name>A0ABZ1AZ85_9ACTN</name>
<feature type="compositionally biased region" description="Pro residues" evidence="3">
    <location>
        <begin position="462"/>
        <end position="482"/>
    </location>
</feature>
<evidence type="ECO:0000313" key="5">
    <source>
        <dbReference type="EMBL" id="WRL63437.1"/>
    </source>
</evidence>
<feature type="region of interest" description="Disordered" evidence="3">
    <location>
        <begin position="332"/>
        <end position="497"/>
    </location>
</feature>